<accession>A0A3N6RVT2</accession>
<reference evidence="8 9" key="1">
    <citation type="submission" date="2018-10" db="EMBL/GenBank/DDBJ databases">
        <title>Draft genome sequence for the type isolate of Erwinia psidii, agent causal of bacterial blight in guava (Psidium guajava) and wilt and die-back of Eucalyptus spp.</title>
        <authorList>
            <person name="Hermenegildo P.S."/>
            <person name="Santos S.A."/>
            <person name="Guimaraes L.M.S."/>
            <person name="Vidigal P.M.P."/>
            <person name="Pereira I.C."/>
            <person name="Badel J.L."/>
            <person name="Alfenas-Zerbini P."/>
            <person name="Ferreira M.A.S.V."/>
            <person name="Alfenas A.C."/>
        </authorList>
    </citation>
    <scope>NUCLEOTIDE SEQUENCE [LARGE SCALE GENOMIC DNA]</scope>
    <source>
        <strain evidence="8 9">IBSBF 435</strain>
    </source>
</reference>
<dbReference type="Gene3D" id="1.10.10.10">
    <property type="entry name" value="Winged helix-like DNA-binding domain superfamily/Winged helix DNA-binding domain"/>
    <property type="match status" value="3"/>
</dbReference>
<protein>
    <recommendedName>
        <fullName evidence="3 5">Regulatory protein RecX</fullName>
    </recommendedName>
</protein>
<dbReference type="InterPro" id="IPR036388">
    <property type="entry name" value="WH-like_DNA-bd_sf"/>
</dbReference>
<proteinExistence type="inferred from homology"/>
<comment type="subcellular location">
    <subcellularLocation>
        <location evidence="1 5">Cytoplasm</location>
    </subcellularLocation>
</comment>
<gene>
    <name evidence="5" type="primary">recX</name>
    <name evidence="8" type="ORF">EB241_16820</name>
</gene>
<evidence type="ECO:0000313" key="8">
    <source>
        <dbReference type="EMBL" id="RQM37074.1"/>
    </source>
</evidence>
<comment type="function">
    <text evidence="5">Modulates RecA activity.</text>
</comment>
<dbReference type="PANTHER" id="PTHR33602:SF1">
    <property type="entry name" value="REGULATORY PROTEIN RECX FAMILY PROTEIN"/>
    <property type="match status" value="1"/>
</dbReference>
<organism evidence="8 9">
    <name type="scientific">Erwinia psidii</name>
    <dbReference type="NCBI Taxonomy" id="69224"/>
    <lineage>
        <taxon>Bacteria</taxon>
        <taxon>Pseudomonadati</taxon>
        <taxon>Pseudomonadota</taxon>
        <taxon>Gammaproteobacteria</taxon>
        <taxon>Enterobacterales</taxon>
        <taxon>Erwiniaceae</taxon>
        <taxon>Erwinia</taxon>
    </lineage>
</organism>
<dbReference type="Pfam" id="PF02631">
    <property type="entry name" value="RecX_HTH2"/>
    <property type="match status" value="1"/>
</dbReference>
<dbReference type="InterPro" id="IPR003783">
    <property type="entry name" value="Regulatory_RecX"/>
</dbReference>
<dbReference type="PANTHER" id="PTHR33602">
    <property type="entry name" value="REGULATORY PROTEIN RECX FAMILY PROTEIN"/>
    <property type="match status" value="1"/>
</dbReference>
<evidence type="ECO:0000259" key="6">
    <source>
        <dbReference type="Pfam" id="PF02631"/>
    </source>
</evidence>
<sequence length="171" mass="19796">MSDAKDHMLFSRLLDRAMRILAARDHSEAELRRKLSFVAEYNAFSASGRKADSETPPQEQIDDVVAWCYENRYLNDADFARRYIASLSRKGYGPQRIRMKLGEKGVNQTLINEALSGAEVDWGRKAYEVAERKFGLPFPSDWKEKAKVQRYLITRGYLTEDIRSIFSNFDD</sequence>
<evidence type="ECO:0000256" key="5">
    <source>
        <dbReference type="HAMAP-Rule" id="MF_01114"/>
    </source>
</evidence>
<evidence type="ECO:0000256" key="3">
    <source>
        <dbReference type="ARBA" id="ARBA00018111"/>
    </source>
</evidence>
<dbReference type="RefSeq" id="WP_124234192.1">
    <property type="nucleotide sequence ID" value="NZ_RHHM01000014.1"/>
</dbReference>
<dbReference type="GO" id="GO:0006282">
    <property type="term" value="P:regulation of DNA repair"/>
    <property type="evidence" value="ECO:0007669"/>
    <property type="project" value="UniProtKB-UniRule"/>
</dbReference>
<keyword evidence="4 5" id="KW-0963">Cytoplasm</keyword>
<dbReference type="InterPro" id="IPR053925">
    <property type="entry name" value="RecX_HTH_3rd"/>
</dbReference>
<feature type="domain" description="RecX third three-helical" evidence="7">
    <location>
        <begin position="125"/>
        <end position="165"/>
    </location>
</feature>
<evidence type="ECO:0000313" key="9">
    <source>
        <dbReference type="Proteomes" id="UP000279457"/>
    </source>
</evidence>
<evidence type="ECO:0000259" key="7">
    <source>
        <dbReference type="Pfam" id="PF21981"/>
    </source>
</evidence>
<comment type="caution">
    <text evidence="8">The sequence shown here is derived from an EMBL/GenBank/DDBJ whole genome shotgun (WGS) entry which is preliminary data.</text>
</comment>
<name>A0A3N6RVT2_9GAMM</name>
<evidence type="ECO:0000256" key="4">
    <source>
        <dbReference type="ARBA" id="ARBA00022490"/>
    </source>
</evidence>
<dbReference type="EMBL" id="RHHM01000014">
    <property type="protein sequence ID" value="RQM37074.1"/>
    <property type="molecule type" value="Genomic_DNA"/>
</dbReference>
<dbReference type="GO" id="GO:0005737">
    <property type="term" value="C:cytoplasm"/>
    <property type="evidence" value="ECO:0007669"/>
    <property type="project" value="UniProtKB-SubCell"/>
</dbReference>
<dbReference type="Pfam" id="PF21981">
    <property type="entry name" value="RecX_HTH3"/>
    <property type="match status" value="1"/>
</dbReference>
<evidence type="ECO:0000256" key="1">
    <source>
        <dbReference type="ARBA" id="ARBA00004496"/>
    </source>
</evidence>
<dbReference type="OrthoDB" id="7066780at2"/>
<evidence type="ECO:0000256" key="2">
    <source>
        <dbReference type="ARBA" id="ARBA00009695"/>
    </source>
</evidence>
<keyword evidence="9" id="KW-1185">Reference proteome</keyword>
<comment type="similarity">
    <text evidence="2 5">Belongs to the RecX family.</text>
</comment>
<feature type="domain" description="RecX second three-helical" evidence="6">
    <location>
        <begin position="75"/>
        <end position="115"/>
    </location>
</feature>
<dbReference type="Proteomes" id="UP000279457">
    <property type="component" value="Unassembled WGS sequence"/>
</dbReference>
<dbReference type="AlphaFoldDB" id="A0A3N6RVT2"/>
<dbReference type="InterPro" id="IPR053924">
    <property type="entry name" value="RecX_HTH_2nd"/>
</dbReference>
<dbReference type="HAMAP" id="MF_01114">
    <property type="entry name" value="RecX"/>
    <property type="match status" value="1"/>
</dbReference>